<dbReference type="EMBL" id="CAAE01014663">
    <property type="protein sequence ID" value="CAG01860.1"/>
    <property type="molecule type" value="Genomic_DNA"/>
</dbReference>
<proteinExistence type="predicted"/>
<evidence type="ECO:0000313" key="2">
    <source>
        <dbReference type="EMBL" id="CAG01860.1"/>
    </source>
</evidence>
<dbReference type="KEGG" id="tng:GSTEN00020777G001"/>
<gene>
    <name evidence="2" type="ORF">GSTENG00020777001</name>
</gene>
<protein>
    <submittedName>
        <fullName evidence="2">(spotted green pufferfish) hypothetical protein</fullName>
    </submittedName>
</protein>
<reference evidence="2" key="1">
    <citation type="journal article" date="2004" name="Nature">
        <title>Genome duplication in the teleost fish Tetraodon nigroviridis reveals the early vertebrate proto-karyotype.</title>
        <authorList>
            <person name="Jaillon O."/>
            <person name="Aury J.-M."/>
            <person name="Brunet F."/>
            <person name="Petit J.-L."/>
            <person name="Stange-Thomann N."/>
            <person name="Mauceli E."/>
            <person name="Bouneau L."/>
            <person name="Fischer C."/>
            <person name="Ozouf-Costaz C."/>
            <person name="Bernot A."/>
            <person name="Nicaud S."/>
            <person name="Jaffe D."/>
            <person name="Fisher S."/>
            <person name="Lutfalla G."/>
            <person name="Dossat C."/>
            <person name="Segurens B."/>
            <person name="Dasilva C."/>
            <person name="Salanoubat M."/>
            <person name="Levy M."/>
            <person name="Boudet N."/>
            <person name="Castellano S."/>
            <person name="Anthouard V."/>
            <person name="Jubin C."/>
            <person name="Castelli V."/>
            <person name="Katinka M."/>
            <person name="Vacherie B."/>
            <person name="Biemont C."/>
            <person name="Skalli Z."/>
            <person name="Cattolico L."/>
            <person name="Poulain J."/>
            <person name="De Berardinis V."/>
            <person name="Cruaud C."/>
            <person name="Duprat S."/>
            <person name="Brottier P."/>
            <person name="Coutanceau J.-P."/>
            <person name="Gouzy J."/>
            <person name="Parra G."/>
            <person name="Lardier G."/>
            <person name="Chapple C."/>
            <person name="McKernan K.J."/>
            <person name="McEwan P."/>
            <person name="Bosak S."/>
            <person name="Kellis M."/>
            <person name="Volff J.-N."/>
            <person name="Guigo R."/>
            <person name="Zody M.C."/>
            <person name="Mesirov J."/>
            <person name="Lindblad-Toh K."/>
            <person name="Birren B."/>
            <person name="Nusbaum C."/>
            <person name="Kahn D."/>
            <person name="Robinson-Rechavi M."/>
            <person name="Laudet V."/>
            <person name="Schachter V."/>
            <person name="Quetier F."/>
            <person name="Saurin W."/>
            <person name="Scarpelli C."/>
            <person name="Wincker P."/>
            <person name="Lander E.S."/>
            <person name="Weissenbach J."/>
            <person name="Roest Crollius H."/>
        </authorList>
    </citation>
    <scope>NUCLEOTIDE SEQUENCE [LARGE SCALE GENOMIC DNA]</scope>
</reference>
<feature type="compositionally biased region" description="Basic and acidic residues" evidence="1">
    <location>
        <begin position="77"/>
        <end position="87"/>
    </location>
</feature>
<name>Q4SBX2_TETNG</name>
<accession>Q4SBX2</accession>
<dbReference type="AlphaFoldDB" id="Q4SBX2"/>
<sequence length="87" mass="9400">MTGPAKTKEEEESFIKELAALARVSAHPEESCEEDNTGNESVAILDLLSLNPALDPALNPSLTPTVVTVSKTKPKKREQDSQSHLKS</sequence>
<reference evidence="2" key="2">
    <citation type="submission" date="2004-02" db="EMBL/GenBank/DDBJ databases">
        <authorList>
            <consortium name="Genoscope"/>
            <consortium name="Whitehead Institute Centre for Genome Research"/>
        </authorList>
    </citation>
    <scope>NUCLEOTIDE SEQUENCE</scope>
</reference>
<evidence type="ECO:0000256" key="1">
    <source>
        <dbReference type="SAM" id="MobiDB-lite"/>
    </source>
</evidence>
<feature type="compositionally biased region" description="Low complexity" evidence="1">
    <location>
        <begin position="60"/>
        <end position="71"/>
    </location>
</feature>
<organism evidence="2">
    <name type="scientific">Tetraodon nigroviridis</name>
    <name type="common">Spotted green pufferfish</name>
    <name type="synonym">Chelonodon nigroviridis</name>
    <dbReference type="NCBI Taxonomy" id="99883"/>
    <lineage>
        <taxon>Eukaryota</taxon>
        <taxon>Metazoa</taxon>
        <taxon>Chordata</taxon>
        <taxon>Craniata</taxon>
        <taxon>Vertebrata</taxon>
        <taxon>Euteleostomi</taxon>
        <taxon>Actinopterygii</taxon>
        <taxon>Neopterygii</taxon>
        <taxon>Teleostei</taxon>
        <taxon>Neoteleostei</taxon>
        <taxon>Acanthomorphata</taxon>
        <taxon>Eupercaria</taxon>
        <taxon>Tetraodontiformes</taxon>
        <taxon>Tetradontoidea</taxon>
        <taxon>Tetraodontidae</taxon>
        <taxon>Tetraodon</taxon>
    </lineage>
</organism>
<feature type="region of interest" description="Disordered" evidence="1">
    <location>
        <begin position="55"/>
        <end position="87"/>
    </location>
</feature>
<comment type="caution">
    <text evidence="2">The sequence shown here is derived from an EMBL/GenBank/DDBJ whole genome shotgun (WGS) entry which is preliminary data.</text>
</comment>